<dbReference type="GO" id="GO:0004029">
    <property type="term" value="F:aldehyde dehydrogenase (NAD+) activity"/>
    <property type="evidence" value="ECO:0007669"/>
    <property type="project" value="UniProtKB-EC"/>
</dbReference>
<name>A0A2N6NRR7_BEABA</name>
<dbReference type="Gene3D" id="3.40.605.10">
    <property type="entry name" value="Aldehyde Dehydrogenase, Chain A, domain 1"/>
    <property type="match status" value="1"/>
</dbReference>
<dbReference type="EC" id="1.2.1.3" evidence="2"/>
<evidence type="ECO:0000313" key="5">
    <source>
        <dbReference type="EMBL" id="PMB69953.1"/>
    </source>
</evidence>
<evidence type="ECO:0000256" key="1">
    <source>
        <dbReference type="ARBA" id="ARBA00009986"/>
    </source>
</evidence>
<dbReference type="EMBL" id="MRVG01000004">
    <property type="protein sequence ID" value="PMB69953.1"/>
    <property type="molecule type" value="Genomic_DNA"/>
</dbReference>
<dbReference type="AlphaFoldDB" id="A0A2N6NRR7"/>
<dbReference type="InterPro" id="IPR015590">
    <property type="entry name" value="Aldehyde_DH_dom"/>
</dbReference>
<dbReference type="InterPro" id="IPR016162">
    <property type="entry name" value="Ald_DH_N"/>
</dbReference>
<dbReference type="OMA" id="QRDSHIL"/>
<comment type="caution">
    <text evidence="5">The sequence shown here is derived from an EMBL/GenBank/DDBJ whole genome shotgun (WGS) entry which is preliminary data.</text>
</comment>
<evidence type="ECO:0000256" key="3">
    <source>
        <dbReference type="ARBA" id="ARBA00049194"/>
    </source>
</evidence>
<proteinExistence type="inferred from homology"/>
<protein>
    <recommendedName>
        <fullName evidence="2">aldehyde dehydrogenase (NAD(+))</fullName>
        <ecNumber evidence="2">1.2.1.3</ecNumber>
    </recommendedName>
</protein>
<evidence type="ECO:0000313" key="6">
    <source>
        <dbReference type="Proteomes" id="UP000235728"/>
    </source>
</evidence>
<dbReference type="SUPFAM" id="SSF53720">
    <property type="entry name" value="ALDH-like"/>
    <property type="match status" value="1"/>
</dbReference>
<organism evidence="5 6">
    <name type="scientific">Beauveria bassiana</name>
    <name type="common">White muscardine disease fungus</name>
    <name type="synonym">Tritirachium shiotae</name>
    <dbReference type="NCBI Taxonomy" id="176275"/>
    <lineage>
        <taxon>Eukaryota</taxon>
        <taxon>Fungi</taxon>
        <taxon>Dikarya</taxon>
        <taxon>Ascomycota</taxon>
        <taxon>Pezizomycotina</taxon>
        <taxon>Sordariomycetes</taxon>
        <taxon>Hypocreomycetidae</taxon>
        <taxon>Hypocreales</taxon>
        <taxon>Cordycipitaceae</taxon>
        <taxon>Beauveria</taxon>
    </lineage>
</organism>
<evidence type="ECO:0000256" key="2">
    <source>
        <dbReference type="ARBA" id="ARBA00024226"/>
    </source>
</evidence>
<feature type="domain" description="Aldehyde dehydrogenase" evidence="4">
    <location>
        <begin position="31"/>
        <end position="167"/>
    </location>
</feature>
<comment type="catalytic activity">
    <reaction evidence="3">
        <text>an aldehyde + NAD(+) + H2O = a carboxylate + NADH + 2 H(+)</text>
        <dbReference type="Rhea" id="RHEA:16185"/>
        <dbReference type="ChEBI" id="CHEBI:15377"/>
        <dbReference type="ChEBI" id="CHEBI:15378"/>
        <dbReference type="ChEBI" id="CHEBI:17478"/>
        <dbReference type="ChEBI" id="CHEBI:29067"/>
        <dbReference type="ChEBI" id="CHEBI:57540"/>
        <dbReference type="ChEBI" id="CHEBI:57945"/>
        <dbReference type="EC" id="1.2.1.3"/>
    </reaction>
</comment>
<reference evidence="5 6" key="1">
    <citation type="journal article" date="2016" name="Appl. Microbiol. Biotechnol.">
        <title>Characterization of T-DNA insertion mutants with decreased virulence in the entomopathogenic fungus Beauveria bassiana JEF-007.</title>
        <authorList>
            <person name="Kim S."/>
            <person name="Lee S.J."/>
            <person name="Nai Y.S."/>
            <person name="Yu J.S."/>
            <person name="Lee M.R."/>
            <person name="Yang Y.T."/>
            <person name="Kim J.S."/>
        </authorList>
    </citation>
    <scope>NUCLEOTIDE SEQUENCE [LARGE SCALE GENOMIC DNA]</scope>
    <source>
        <strain evidence="5 6">JEF-007</strain>
    </source>
</reference>
<accession>A0A2N6NRR7</accession>
<sequence>MSEIQLTGFGGRPVNVHTGLFINNDFQPAAGGSELQVENPTTGARLATVSAAQKEDVDRAVEAASAAFRGAWRDVGPAERGKLLNRLADLVERDADDLASLEALEAGVLFNESKALHIPQSVETLRYFAGWADKITGQLLSIPQGQAFTRREPLGVCAAVVPWNAPL</sequence>
<dbReference type="PANTHER" id="PTHR11699">
    <property type="entry name" value="ALDEHYDE DEHYDROGENASE-RELATED"/>
    <property type="match status" value="1"/>
</dbReference>
<evidence type="ECO:0000259" key="4">
    <source>
        <dbReference type="Pfam" id="PF00171"/>
    </source>
</evidence>
<dbReference type="InterPro" id="IPR016161">
    <property type="entry name" value="Ald_DH/histidinol_DH"/>
</dbReference>
<dbReference type="Pfam" id="PF00171">
    <property type="entry name" value="Aldedh"/>
    <property type="match status" value="1"/>
</dbReference>
<dbReference type="Proteomes" id="UP000235728">
    <property type="component" value="Unassembled WGS sequence"/>
</dbReference>
<comment type="similarity">
    <text evidence="1">Belongs to the aldehyde dehydrogenase family.</text>
</comment>
<gene>
    <name evidence="5" type="primary">ALTA10_0</name>
    <name evidence="5" type="ORF">BM221_004600</name>
</gene>